<dbReference type="eggNOG" id="ENOG5033T01">
    <property type="taxonomic scope" value="Bacteria"/>
</dbReference>
<reference evidence="2 3" key="1">
    <citation type="journal article" date="2015" name="Genome Announc.">
        <title>Expanding the biotechnology potential of lactobacilli through comparative genomics of 213 strains and associated genera.</title>
        <authorList>
            <person name="Sun Z."/>
            <person name="Harris H.M."/>
            <person name="McCann A."/>
            <person name="Guo C."/>
            <person name="Argimon S."/>
            <person name="Zhang W."/>
            <person name="Yang X."/>
            <person name="Jeffery I.B."/>
            <person name="Cooney J.C."/>
            <person name="Kagawa T.F."/>
            <person name="Liu W."/>
            <person name="Song Y."/>
            <person name="Salvetti E."/>
            <person name="Wrobel A."/>
            <person name="Rasinkangas P."/>
            <person name="Parkhill J."/>
            <person name="Rea M.C."/>
            <person name="O'Sullivan O."/>
            <person name="Ritari J."/>
            <person name="Douillard F.P."/>
            <person name="Paul Ross R."/>
            <person name="Yang R."/>
            <person name="Briner A.E."/>
            <person name="Felis G.E."/>
            <person name="de Vos W.M."/>
            <person name="Barrangou R."/>
            <person name="Klaenhammer T.R."/>
            <person name="Caufield P.W."/>
            <person name="Cui Y."/>
            <person name="Zhang H."/>
            <person name="O'Toole P.W."/>
        </authorList>
    </citation>
    <scope>NUCLEOTIDE SEQUENCE [LARGE SCALE GENOMIC DNA]</scope>
    <source>
        <strain evidence="2 3">DSM 15354</strain>
    </source>
</reference>
<feature type="transmembrane region" description="Helical" evidence="1">
    <location>
        <begin position="489"/>
        <end position="508"/>
    </location>
</feature>
<feature type="transmembrane region" description="Helical" evidence="1">
    <location>
        <begin position="106"/>
        <end position="123"/>
    </location>
</feature>
<keyword evidence="1" id="KW-0812">Transmembrane</keyword>
<organism evidence="2 3">
    <name type="scientific">Lactobacillus psittaci DSM 15354</name>
    <dbReference type="NCBI Taxonomy" id="1122152"/>
    <lineage>
        <taxon>Bacteria</taxon>
        <taxon>Bacillati</taxon>
        <taxon>Bacillota</taxon>
        <taxon>Bacilli</taxon>
        <taxon>Lactobacillales</taxon>
        <taxon>Lactobacillaceae</taxon>
        <taxon>Lactobacillus</taxon>
    </lineage>
</organism>
<protein>
    <submittedName>
        <fullName evidence="2">Uncharacterized protein</fullName>
    </submittedName>
</protein>
<gene>
    <name evidence="2" type="ORF">FC23_GL000932</name>
</gene>
<keyword evidence="3" id="KW-1185">Reference proteome</keyword>
<comment type="caution">
    <text evidence="2">The sequence shown here is derived from an EMBL/GenBank/DDBJ whole genome shotgun (WGS) entry which is preliminary data.</text>
</comment>
<dbReference type="Proteomes" id="UP000051931">
    <property type="component" value="Unassembled WGS sequence"/>
</dbReference>
<feature type="transmembrane region" description="Helical" evidence="1">
    <location>
        <begin position="32"/>
        <end position="55"/>
    </location>
</feature>
<feature type="transmembrane region" description="Helical" evidence="1">
    <location>
        <begin position="7"/>
        <end position="26"/>
    </location>
</feature>
<sequence>MKIRFQKYLYFFILLQPFLDLYWFYYPPLSNILPFAIPTIVRIIGIAILLGMFFSQKSNWQRLGKEWWLIAYTVILIIYSVLHLWHVKNFNSVDPSGYQYSFTGEVFYLVRMALPLITVYLTYHSDITEQMFKSVIKWLVGLFSGTIVITNLFTISLMSYEIVLEPGVHFIKGNIFNWFDKYPYNYYFLASKGLFYKANTLSAIMLLLLPLMLYVLVTEFNWKNLILYILQALAMLELGTKVATVGLFITTFIFICFYLFSIFINRDTTLNKKAITAIILVSLGSSFLFIHAPAIQRVSYDSSPVSLHTTKKSKKTVKRVDKILENGLKKYHGPKQKKFLINFIQKYAPVYALNKNFVEKSYSYKYDPYFWLKIMNLPITQRRNYRFLEKSMLDQVIKNNNNKLDSWLGISYIRENNIFKLERDFSAQRYSLGWIGMILFTGLYLVVLVYCGFKWLLDKAHRNFQNSVLLMSTGALIISAFYAGNVLDFLTATFIFAFVLGYLLSRIMHPNKA</sequence>
<feature type="transmembrane region" description="Helical" evidence="1">
    <location>
        <begin position="246"/>
        <end position="264"/>
    </location>
</feature>
<feature type="transmembrane region" description="Helical" evidence="1">
    <location>
        <begin position="135"/>
        <end position="160"/>
    </location>
</feature>
<dbReference type="InterPro" id="IPR049504">
    <property type="entry name" value="O-antigen_lig"/>
</dbReference>
<feature type="transmembrane region" description="Helical" evidence="1">
    <location>
        <begin position="194"/>
        <end position="217"/>
    </location>
</feature>
<dbReference type="EMBL" id="AZFB01000004">
    <property type="protein sequence ID" value="KRL63362.1"/>
    <property type="molecule type" value="Genomic_DNA"/>
</dbReference>
<dbReference type="RefSeq" id="WP_027824983.1">
    <property type="nucleotide sequence ID" value="NZ_AUEI01000007.1"/>
</dbReference>
<evidence type="ECO:0000256" key="1">
    <source>
        <dbReference type="SAM" id="Phobius"/>
    </source>
</evidence>
<feature type="transmembrane region" description="Helical" evidence="1">
    <location>
        <begin position="432"/>
        <end position="457"/>
    </location>
</feature>
<dbReference type="PATRIC" id="fig|1122152.4.peg.956"/>
<dbReference type="STRING" id="1122152.GCA_000425905_01011"/>
<name>A0A0R1S9N7_9LACO</name>
<evidence type="ECO:0000313" key="3">
    <source>
        <dbReference type="Proteomes" id="UP000051931"/>
    </source>
</evidence>
<proteinExistence type="predicted"/>
<feature type="transmembrane region" description="Helical" evidence="1">
    <location>
        <begin position="276"/>
        <end position="295"/>
    </location>
</feature>
<keyword evidence="1" id="KW-0472">Membrane</keyword>
<dbReference type="Pfam" id="PF13425">
    <property type="entry name" value="O-antigen_lig"/>
    <property type="match status" value="1"/>
</dbReference>
<accession>A0A0R1S9N7</accession>
<dbReference type="OrthoDB" id="2320327at2"/>
<keyword evidence="1" id="KW-1133">Transmembrane helix</keyword>
<feature type="transmembrane region" description="Helical" evidence="1">
    <location>
        <begin position="67"/>
        <end position="86"/>
    </location>
</feature>
<dbReference type="AlphaFoldDB" id="A0A0R1S9N7"/>
<evidence type="ECO:0000313" key="2">
    <source>
        <dbReference type="EMBL" id="KRL63362.1"/>
    </source>
</evidence>